<dbReference type="EMBL" id="AP018358">
    <property type="protein sequence ID" value="BBA41786.1"/>
    <property type="molecule type" value="Genomic_DNA"/>
</dbReference>
<dbReference type="InterPro" id="IPR013830">
    <property type="entry name" value="SGNH_hydro"/>
</dbReference>
<dbReference type="Gene3D" id="3.40.50.1110">
    <property type="entry name" value="SGNH hydrolase"/>
    <property type="match status" value="1"/>
</dbReference>
<dbReference type="GO" id="GO:0016788">
    <property type="term" value="F:hydrolase activity, acting on ester bonds"/>
    <property type="evidence" value="ECO:0007669"/>
    <property type="project" value="UniProtKB-ARBA"/>
</dbReference>
<reference evidence="2" key="1">
    <citation type="journal article" date="2016" name="Biosci. Biotechnol. Biochem.">
        <title>Bioconversion of AHX to AOH by resting cells of Burkholderia contaminans CH-1.</title>
        <authorList>
            <person name="Choi J.H."/>
            <person name="Kikuchi A."/>
            <person name="Pumkaeo P."/>
            <person name="Hirai H."/>
            <person name="Tokuyama S."/>
            <person name="Kawagishi H."/>
        </authorList>
    </citation>
    <scope>NUCLEOTIDE SEQUENCE</scope>
    <source>
        <strain evidence="2">CH-1</strain>
    </source>
</reference>
<evidence type="ECO:0000259" key="1">
    <source>
        <dbReference type="Pfam" id="PF13472"/>
    </source>
</evidence>
<name>A0A250LB45_9BURK</name>
<dbReference type="Pfam" id="PF13472">
    <property type="entry name" value="Lipase_GDSL_2"/>
    <property type="match status" value="1"/>
</dbReference>
<gene>
    <name evidence="2" type="ORF">BCCH1_42540</name>
</gene>
<dbReference type="AlphaFoldDB" id="A0A250LB45"/>
<keyword evidence="2" id="KW-0378">Hydrolase</keyword>
<dbReference type="InterPro" id="IPR036514">
    <property type="entry name" value="SGNH_hydro_sf"/>
</dbReference>
<dbReference type="SUPFAM" id="SSF52266">
    <property type="entry name" value="SGNH hydrolase"/>
    <property type="match status" value="1"/>
</dbReference>
<dbReference type="CDD" id="cd01839">
    <property type="entry name" value="SGNH_arylesterase_like"/>
    <property type="match status" value="1"/>
</dbReference>
<feature type="domain" description="SGNH hydrolase-type esterase" evidence="1">
    <location>
        <begin position="10"/>
        <end position="202"/>
    </location>
</feature>
<accession>A0A250LB45</accession>
<proteinExistence type="predicted"/>
<reference evidence="2" key="2">
    <citation type="journal article" date="2017" name="Genome Announc.">
        <title>High-Quality Draft Genome Sequence of Burkholderia contaminans CH-1, a Gram-Negative Bacterium That Metabolizes 2-Azahypoxanthine, a Plant Growth-Regulating Compound.</title>
        <authorList>
            <person name="Choi J.-H."/>
            <person name="Sugiura H."/>
            <person name="Moriuchi R."/>
            <person name="Kawagishi H."/>
            <person name="Dohra H."/>
        </authorList>
    </citation>
    <scope>NUCLEOTIDE SEQUENCE</scope>
    <source>
        <strain evidence="2">CH-1</strain>
    </source>
</reference>
<organism evidence="2">
    <name type="scientific">Burkholderia contaminans</name>
    <dbReference type="NCBI Taxonomy" id="488447"/>
    <lineage>
        <taxon>Bacteria</taxon>
        <taxon>Pseudomonadati</taxon>
        <taxon>Pseudomonadota</taxon>
        <taxon>Betaproteobacteria</taxon>
        <taxon>Burkholderiales</taxon>
        <taxon>Burkholderiaceae</taxon>
        <taxon>Burkholderia</taxon>
        <taxon>Burkholderia cepacia complex</taxon>
    </lineage>
</organism>
<protein>
    <submittedName>
        <fullName evidence="2">Hydrolase</fullName>
    </submittedName>
</protein>
<evidence type="ECO:0000313" key="2">
    <source>
        <dbReference type="EMBL" id="BBA41786.1"/>
    </source>
</evidence>
<sequence length="216" mass="22931">MTMTQKTVLCYGDSNTHGTRPMTRAGVLERFTREERWTGVLAHTLGASWRVIEEGLPARTTVHDDPIEGRHKNGLSYLRACLESHLPINVVVLMLGTNDLKTRFSVTPADIATSAGVLLAEIAACGAGPSGTSPKLVLMAPAPIVEVGFLGEIFAGGAAKSRQLAKRYEQVASDAGAHFLDAGAIIEVSPVDGVHFAADQHRALGQRVAALLQQIA</sequence>